<dbReference type="eggNOG" id="COG1044">
    <property type="taxonomic scope" value="Bacteria"/>
</dbReference>
<dbReference type="AlphaFoldDB" id="C6Y3J7"/>
<dbReference type="Proteomes" id="UP000000852">
    <property type="component" value="Chromosome"/>
</dbReference>
<organism evidence="3 4">
    <name type="scientific">Pedobacter heparinus (strain ATCC 13125 / DSM 2366 / CIP 104194 / JCM 7457 / NBRC 12017 / NCIMB 9290 / NRRL B-14731 / HIM 762-3)</name>
    <dbReference type="NCBI Taxonomy" id="485917"/>
    <lineage>
        <taxon>Bacteria</taxon>
        <taxon>Pseudomonadati</taxon>
        <taxon>Bacteroidota</taxon>
        <taxon>Sphingobacteriia</taxon>
        <taxon>Sphingobacteriales</taxon>
        <taxon>Sphingobacteriaceae</taxon>
        <taxon>Pedobacter</taxon>
    </lineage>
</organism>
<keyword evidence="4" id="KW-1185">Reference proteome</keyword>
<dbReference type="STRING" id="485917.Phep_1057"/>
<keyword evidence="2" id="KW-0732">Signal</keyword>
<dbReference type="EMBL" id="CP001681">
    <property type="protein sequence ID" value="ACU03276.1"/>
    <property type="molecule type" value="Genomic_DNA"/>
</dbReference>
<protein>
    <recommendedName>
        <fullName evidence="5">Peptidase S74 domain-containing protein</fullName>
    </recommendedName>
</protein>
<name>C6Y3J7_PEDHD</name>
<feature type="signal peptide" evidence="2">
    <location>
        <begin position="1"/>
        <end position="21"/>
    </location>
</feature>
<dbReference type="KEGG" id="phe:Phep_1057"/>
<feature type="chain" id="PRO_5005340940" description="Peptidase S74 domain-containing protein" evidence="2">
    <location>
        <begin position="22"/>
        <end position="327"/>
    </location>
</feature>
<sequence>MKNKQISFLCIILVLSKIAMAQNALPNSGNIGVGLLNPTKAIQIGDYGYGNDNSQILIPGVYNFEKVRLGQLGNGNSTLEFVNHTGIGSSYGVRLLANIDSGGQGLQFQYAATKGAYEELNYQTGMFLTTNGRVGIGTLGPESIFHVQSDANTSGAPQNSQLLVSGTTNPGKRLSIAYNTSSNYAEMQSQAYSGTYTPILLNPNGGDIGIGTTDPKGYKLAVNGNIRAKEIKVENTNWPDYVFTKDYQLPTLQQTENHIKEKGYLPGIPSAEEVKANGIDLGEMNAKLLQKIEELTLYLIEQNKKMDGVQKENESMKERILNLEKKI</sequence>
<gene>
    <name evidence="3" type="ordered locus">Phep_1057</name>
</gene>
<feature type="coiled-coil region" evidence="1">
    <location>
        <begin position="299"/>
        <end position="326"/>
    </location>
</feature>
<evidence type="ECO:0008006" key="5">
    <source>
        <dbReference type="Google" id="ProtNLM"/>
    </source>
</evidence>
<proteinExistence type="predicted"/>
<accession>C6Y3J7</accession>
<evidence type="ECO:0000256" key="1">
    <source>
        <dbReference type="SAM" id="Coils"/>
    </source>
</evidence>
<dbReference type="HOGENOM" id="CLU_044440_1_0_10"/>
<reference evidence="3 4" key="1">
    <citation type="journal article" date="2009" name="Stand. Genomic Sci.">
        <title>Complete genome sequence of Pedobacter heparinus type strain (HIM 762-3).</title>
        <authorList>
            <person name="Han C."/>
            <person name="Spring S."/>
            <person name="Lapidus A."/>
            <person name="Del Rio T.G."/>
            <person name="Tice H."/>
            <person name="Copeland A."/>
            <person name="Cheng J.F."/>
            <person name="Lucas S."/>
            <person name="Chen F."/>
            <person name="Nolan M."/>
            <person name="Bruce D."/>
            <person name="Goodwin L."/>
            <person name="Pitluck S."/>
            <person name="Ivanova N."/>
            <person name="Mavromatis K."/>
            <person name="Mikhailova N."/>
            <person name="Pati A."/>
            <person name="Chen A."/>
            <person name="Palaniappan K."/>
            <person name="Land M."/>
            <person name="Hauser L."/>
            <person name="Chang Y.J."/>
            <person name="Jeffries C.C."/>
            <person name="Saunders E."/>
            <person name="Chertkov O."/>
            <person name="Brettin T."/>
            <person name="Goker M."/>
            <person name="Rohde M."/>
            <person name="Bristow J."/>
            <person name="Eisen J.A."/>
            <person name="Markowitz V."/>
            <person name="Hugenholtz P."/>
            <person name="Kyrpides N.C."/>
            <person name="Klenk H.P."/>
            <person name="Detter J.C."/>
        </authorList>
    </citation>
    <scope>NUCLEOTIDE SEQUENCE [LARGE SCALE GENOMIC DNA]</scope>
    <source>
        <strain evidence="4">ATCC 13125 / DSM 2366 / CIP 104194 / JCM 7457 / NBRC 12017 / NCIMB 9290 / NRRL B-14731 / HIM 762-3</strain>
    </source>
</reference>
<keyword evidence="1" id="KW-0175">Coiled coil</keyword>
<dbReference type="OrthoDB" id="755226at2"/>
<evidence type="ECO:0000313" key="3">
    <source>
        <dbReference type="EMBL" id="ACU03276.1"/>
    </source>
</evidence>
<dbReference type="RefSeq" id="WP_012781220.1">
    <property type="nucleotide sequence ID" value="NC_013061.1"/>
</dbReference>
<evidence type="ECO:0000256" key="2">
    <source>
        <dbReference type="SAM" id="SignalP"/>
    </source>
</evidence>
<evidence type="ECO:0000313" key="4">
    <source>
        <dbReference type="Proteomes" id="UP000000852"/>
    </source>
</evidence>